<keyword evidence="2" id="KW-0560">Oxidoreductase</keyword>
<dbReference type="InterPro" id="IPR011008">
    <property type="entry name" value="Dimeric_a/b-barrel"/>
</dbReference>
<dbReference type="PANTHER" id="PTHR33336">
    <property type="entry name" value="QUINOL MONOOXYGENASE YGIN-RELATED"/>
    <property type="match status" value="1"/>
</dbReference>
<feature type="domain" description="ABM" evidence="1">
    <location>
        <begin position="5"/>
        <end position="93"/>
    </location>
</feature>
<dbReference type="SUPFAM" id="SSF54909">
    <property type="entry name" value="Dimeric alpha+beta barrel"/>
    <property type="match status" value="1"/>
</dbReference>
<accession>A0ABW5D784</accession>
<dbReference type="InterPro" id="IPR050744">
    <property type="entry name" value="AI-2_Isomerase_LsrG"/>
</dbReference>
<dbReference type="EC" id="1.-.-.-" evidence="2"/>
<gene>
    <name evidence="2" type="ORF">ACFSSA_08010</name>
</gene>
<evidence type="ECO:0000313" key="2">
    <source>
        <dbReference type="EMBL" id="MFD2256616.1"/>
    </source>
</evidence>
<dbReference type="RefSeq" id="WP_386819908.1">
    <property type="nucleotide sequence ID" value="NZ_JBHUIT010000010.1"/>
</dbReference>
<keyword evidence="3" id="KW-1185">Reference proteome</keyword>
<dbReference type="PANTHER" id="PTHR33336:SF3">
    <property type="entry name" value="ABM DOMAIN-CONTAINING PROTEIN"/>
    <property type="match status" value="1"/>
</dbReference>
<dbReference type="Gene3D" id="3.30.70.100">
    <property type="match status" value="1"/>
</dbReference>
<evidence type="ECO:0000313" key="3">
    <source>
        <dbReference type="Proteomes" id="UP001597375"/>
    </source>
</evidence>
<dbReference type="InterPro" id="IPR007138">
    <property type="entry name" value="ABM_dom"/>
</dbReference>
<name>A0ABW5D784_9BACT</name>
<evidence type="ECO:0000259" key="1">
    <source>
        <dbReference type="PROSITE" id="PS51725"/>
    </source>
</evidence>
<proteinExistence type="predicted"/>
<protein>
    <submittedName>
        <fullName evidence="2">Quinol monooxygenase</fullName>
        <ecNumber evidence="2">1.-.-.-</ecNumber>
    </submittedName>
</protein>
<sequence>MSKKLTITADIYAKPDRIDLVKAELLKLVEVTRAEDGCLQYDLHQDNVDPTHFFFHENWESRAHWEAHMENAHLAAYQTATEGAVADFKVNELTHIA</sequence>
<dbReference type="GO" id="GO:0004497">
    <property type="term" value="F:monooxygenase activity"/>
    <property type="evidence" value="ECO:0007669"/>
    <property type="project" value="UniProtKB-KW"/>
</dbReference>
<reference evidence="3" key="1">
    <citation type="journal article" date="2019" name="Int. J. Syst. Evol. Microbiol.">
        <title>The Global Catalogue of Microorganisms (GCM) 10K type strain sequencing project: providing services to taxonomists for standard genome sequencing and annotation.</title>
        <authorList>
            <consortium name="The Broad Institute Genomics Platform"/>
            <consortium name="The Broad Institute Genome Sequencing Center for Infectious Disease"/>
            <person name="Wu L."/>
            <person name="Ma J."/>
        </authorList>
    </citation>
    <scope>NUCLEOTIDE SEQUENCE [LARGE SCALE GENOMIC DNA]</scope>
    <source>
        <strain evidence="3">CGMCC 4.7106</strain>
    </source>
</reference>
<dbReference type="Proteomes" id="UP001597375">
    <property type="component" value="Unassembled WGS sequence"/>
</dbReference>
<comment type="caution">
    <text evidence="2">The sequence shown here is derived from an EMBL/GenBank/DDBJ whole genome shotgun (WGS) entry which is preliminary data.</text>
</comment>
<keyword evidence="2" id="KW-0503">Monooxygenase</keyword>
<organism evidence="2 3">
    <name type="scientific">Luteolibacter algae</name>
    <dbReference type="NCBI Taxonomy" id="454151"/>
    <lineage>
        <taxon>Bacteria</taxon>
        <taxon>Pseudomonadati</taxon>
        <taxon>Verrucomicrobiota</taxon>
        <taxon>Verrucomicrobiia</taxon>
        <taxon>Verrucomicrobiales</taxon>
        <taxon>Verrucomicrobiaceae</taxon>
        <taxon>Luteolibacter</taxon>
    </lineage>
</organism>
<dbReference type="PROSITE" id="PS51725">
    <property type="entry name" value="ABM"/>
    <property type="match status" value="1"/>
</dbReference>
<dbReference type="EMBL" id="JBHUIT010000010">
    <property type="protein sequence ID" value="MFD2256616.1"/>
    <property type="molecule type" value="Genomic_DNA"/>
</dbReference>
<dbReference type="Pfam" id="PF03992">
    <property type="entry name" value="ABM"/>
    <property type="match status" value="1"/>
</dbReference>